<evidence type="ECO:0000313" key="1">
    <source>
        <dbReference type="EMBL" id="GAA3992963.1"/>
    </source>
</evidence>
<sequence>MSVAELRAAFEVAHQHLGAAVHHARTASDRLSEAAEEFADLSRDHQRSLVPPELARAEELLERLVGTLSEGAEAIGVFAQAL</sequence>
<reference evidence="2" key="1">
    <citation type="journal article" date="2019" name="Int. J. Syst. Evol. Microbiol.">
        <title>The Global Catalogue of Microorganisms (GCM) 10K type strain sequencing project: providing services to taxonomists for standard genome sequencing and annotation.</title>
        <authorList>
            <consortium name="The Broad Institute Genomics Platform"/>
            <consortium name="The Broad Institute Genome Sequencing Center for Infectious Disease"/>
            <person name="Wu L."/>
            <person name="Ma J."/>
        </authorList>
    </citation>
    <scope>NUCLEOTIDE SEQUENCE [LARGE SCALE GENOMIC DNA]</scope>
    <source>
        <strain evidence="2">JCM 17342</strain>
    </source>
</reference>
<dbReference type="EMBL" id="BAABAL010000005">
    <property type="protein sequence ID" value="GAA3992963.1"/>
    <property type="molecule type" value="Genomic_DNA"/>
</dbReference>
<proteinExistence type="predicted"/>
<accession>A0ABP7R665</accession>
<protein>
    <recommendedName>
        <fullName evidence="3">PE domain-containing protein</fullName>
    </recommendedName>
</protein>
<gene>
    <name evidence="1" type="ORF">GCM10022247_10260</name>
</gene>
<evidence type="ECO:0008006" key="3">
    <source>
        <dbReference type="Google" id="ProtNLM"/>
    </source>
</evidence>
<keyword evidence="2" id="KW-1185">Reference proteome</keyword>
<dbReference type="RefSeq" id="WP_344871352.1">
    <property type="nucleotide sequence ID" value="NZ_BAABAL010000005.1"/>
</dbReference>
<organism evidence="1 2">
    <name type="scientific">Allokutzneria multivorans</name>
    <dbReference type="NCBI Taxonomy" id="1142134"/>
    <lineage>
        <taxon>Bacteria</taxon>
        <taxon>Bacillati</taxon>
        <taxon>Actinomycetota</taxon>
        <taxon>Actinomycetes</taxon>
        <taxon>Pseudonocardiales</taxon>
        <taxon>Pseudonocardiaceae</taxon>
        <taxon>Allokutzneria</taxon>
    </lineage>
</organism>
<name>A0ABP7R665_9PSEU</name>
<evidence type="ECO:0000313" key="2">
    <source>
        <dbReference type="Proteomes" id="UP001501747"/>
    </source>
</evidence>
<comment type="caution">
    <text evidence="1">The sequence shown here is derived from an EMBL/GenBank/DDBJ whole genome shotgun (WGS) entry which is preliminary data.</text>
</comment>
<dbReference type="Proteomes" id="UP001501747">
    <property type="component" value="Unassembled WGS sequence"/>
</dbReference>